<accession>A0A916WDU2</accession>
<dbReference type="PANTHER" id="PTHR45138:SF24">
    <property type="entry name" value="DIGUANYLATE CYCLASE DGCC-RELATED"/>
    <property type="match status" value="1"/>
</dbReference>
<reference evidence="3" key="1">
    <citation type="journal article" date="2014" name="Int. J. Syst. Evol. Microbiol.">
        <title>Complete genome sequence of Corynebacterium casei LMG S-19264T (=DSM 44701T), isolated from a smear-ripened cheese.</title>
        <authorList>
            <consortium name="US DOE Joint Genome Institute (JGI-PGF)"/>
            <person name="Walter F."/>
            <person name="Albersmeier A."/>
            <person name="Kalinowski J."/>
            <person name="Ruckert C."/>
        </authorList>
    </citation>
    <scope>NUCLEOTIDE SEQUENCE</scope>
    <source>
        <strain evidence="3">CGMCC 1.12408</strain>
    </source>
</reference>
<organism evidence="3 4">
    <name type="scientific">Ornithinibacillus halotolerans</name>
    <dbReference type="NCBI Taxonomy" id="1274357"/>
    <lineage>
        <taxon>Bacteria</taxon>
        <taxon>Bacillati</taxon>
        <taxon>Bacillota</taxon>
        <taxon>Bacilli</taxon>
        <taxon>Bacillales</taxon>
        <taxon>Bacillaceae</taxon>
        <taxon>Ornithinibacillus</taxon>
    </lineage>
</organism>
<dbReference type="FunFam" id="3.30.70.270:FF:000001">
    <property type="entry name" value="Diguanylate cyclase domain protein"/>
    <property type="match status" value="1"/>
</dbReference>
<dbReference type="CDD" id="cd01949">
    <property type="entry name" value="GGDEF"/>
    <property type="match status" value="1"/>
</dbReference>
<dbReference type="GO" id="GO:0005886">
    <property type="term" value="C:plasma membrane"/>
    <property type="evidence" value="ECO:0007669"/>
    <property type="project" value="TreeGrafter"/>
</dbReference>
<keyword evidence="4" id="KW-1185">Reference proteome</keyword>
<evidence type="ECO:0000256" key="1">
    <source>
        <dbReference type="SAM" id="Phobius"/>
    </source>
</evidence>
<proteinExistence type="predicted"/>
<dbReference type="NCBIfam" id="TIGR00254">
    <property type="entry name" value="GGDEF"/>
    <property type="match status" value="1"/>
</dbReference>
<feature type="transmembrane region" description="Helical" evidence="1">
    <location>
        <begin position="99"/>
        <end position="115"/>
    </location>
</feature>
<dbReference type="GO" id="GO:0043709">
    <property type="term" value="P:cell adhesion involved in single-species biofilm formation"/>
    <property type="evidence" value="ECO:0007669"/>
    <property type="project" value="TreeGrafter"/>
</dbReference>
<dbReference type="Proteomes" id="UP000613512">
    <property type="component" value="Unassembled WGS sequence"/>
</dbReference>
<keyword evidence="1" id="KW-0472">Membrane</keyword>
<dbReference type="InterPro" id="IPR000160">
    <property type="entry name" value="GGDEF_dom"/>
</dbReference>
<feature type="transmembrane region" description="Helical" evidence="1">
    <location>
        <begin position="12"/>
        <end position="29"/>
    </location>
</feature>
<feature type="transmembrane region" description="Helical" evidence="1">
    <location>
        <begin position="75"/>
        <end position="93"/>
    </location>
</feature>
<evidence type="ECO:0000313" key="3">
    <source>
        <dbReference type="EMBL" id="GGA90447.1"/>
    </source>
</evidence>
<protein>
    <recommendedName>
        <fullName evidence="2">GGDEF domain-containing protein</fullName>
    </recommendedName>
</protein>
<comment type="caution">
    <text evidence="3">The sequence shown here is derived from an EMBL/GenBank/DDBJ whole genome shotgun (WGS) entry which is preliminary data.</text>
</comment>
<reference evidence="3" key="2">
    <citation type="submission" date="2020-09" db="EMBL/GenBank/DDBJ databases">
        <authorList>
            <person name="Sun Q."/>
            <person name="Zhou Y."/>
        </authorList>
    </citation>
    <scope>NUCLEOTIDE SEQUENCE</scope>
    <source>
        <strain evidence="3">CGMCC 1.12408</strain>
    </source>
</reference>
<feature type="transmembrane region" description="Helical" evidence="1">
    <location>
        <begin position="49"/>
        <end position="68"/>
    </location>
</feature>
<dbReference type="InterPro" id="IPR029787">
    <property type="entry name" value="Nucleotide_cyclase"/>
</dbReference>
<sequence>MNSKEVINTYSLIRDILNILWIGVGLYIVGTSTNLIFTAYDKWSFVKEIIVPPTIQLVVVMVILEILYKTKLKHLEYWLMVFITIIIDIIIMGLQTLPMALLLLVVPVLISLYFYKTKLLLFAFYLALFSFLFIYIFSDTIRPAILKSELIFMITMLIGVTLLLFKLIKHSYQVANKLIEAEKEKQELFTKTIQMESLTRIDPVTDLYNHRSFHEHLESIFSFDSPEKLNVHLAILDIDNFKSINDTYGHRAGDYVIIEVAKLIESQMEGDDFPSRYGGEEFAIITIGPSTKEVIQKVEKIRERISNLAFDDLNGKGVTVSIGVEKLVAGMNKEELFKGADLALYQAKNSGKNKTIIGER</sequence>
<feature type="transmembrane region" description="Helical" evidence="1">
    <location>
        <begin position="150"/>
        <end position="168"/>
    </location>
</feature>
<dbReference type="Gene3D" id="3.30.70.270">
    <property type="match status" value="1"/>
</dbReference>
<dbReference type="EMBL" id="BMEY01000027">
    <property type="protein sequence ID" value="GGA90447.1"/>
    <property type="molecule type" value="Genomic_DNA"/>
</dbReference>
<dbReference type="PROSITE" id="PS50887">
    <property type="entry name" value="GGDEF"/>
    <property type="match status" value="1"/>
</dbReference>
<gene>
    <name evidence="3" type="ORF">GCM10008025_36240</name>
</gene>
<dbReference type="GO" id="GO:1902201">
    <property type="term" value="P:negative regulation of bacterial-type flagellum-dependent cell motility"/>
    <property type="evidence" value="ECO:0007669"/>
    <property type="project" value="TreeGrafter"/>
</dbReference>
<dbReference type="Pfam" id="PF00990">
    <property type="entry name" value="GGDEF"/>
    <property type="match status" value="1"/>
</dbReference>
<evidence type="ECO:0000313" key="4">
    <source>
        <dbReference type="Proteomes" id="UP000613512"/>
    </source>
</evidence>
<dbReference type="PANTHER" id="PTHR45138">
    <property type="entry name" value="REGULATORY COMPONENTS OF SENSORY TRANSDUCTION SYSTEM"/>
    <property type="match status" value="1"/>
</dbReference>
<feature type="transmembrane region" description="Helical" evidence="1">
    <location>
        <begin position="120"/>
        <end position="138"/>
    </location>
</feature>
<keyword evidence="1" id="KW-0812">Transmembrane</keyword>
<evidence type="ECO:0000259" key="2">
    <source>
        <dbReference type="PROSITE" id="PS50887"/>
    </source>
</evidence>
<name>A0A916WDU2_9BACI</name>
<dbReference type="RefSeq" id="WP_188386092.1">
    <property type="nucleotide sequence ID" value="NZ_BMEY01000027.1"/>
</dbReference>
<dbReference type="InterPro" id="IPR050469">
    <property type="entry name" value="Diguanylate_Cyclase"/>
</dbReference>
<keyword evidence="1" id="KW-1133">Transmembrane helix</keyword>
<feature type="domain" description="GGDEF" evidence="2">
    <location>
        <begin position="229"/>
        <end position="360"/>
    </location>
</feature>
<dbReference type="InterPro" id="IPR043128">
    <property type="entry name" value="Rev_trsase/Diguanyl_cyclase"/>
</dbReference>
<dbReference type="SUPFAM" id="SSF55073">
    <property type="entry name" value="Nucleotide cyclase"/>
    <property type="match status" value="1"/>
</dbReference>
<dbReference type="GO" id="GO:0052621">
    <property type="term" value="F:diguanylate cyclase activity"/>
    <property type="evidence" value="ECO:0007669"/>
    <property type="project" value="TreeGrafter"/>
</dbReference>
<dbReference type="AlphaFoldDB" id="A0A916WDU2"/>
<dbReference type="SMART" id="SM00267">
    <property type="entry name" value="GGDEF"/>
    <property type="match status" value="1"/>
</dbReference>